<dbReference type="EMBL" id="KP774835">
    <property type="protein sequence ID" value="AJT60743.1"/>
    <property type="molecule type" value="Genomic_DNA"/>
</dbReference>
<sequence>MCDLKVGEVYKVTLNNDYYEDEKSIIKYIGKHPEWADIYQFEVMETKHWPYIDYEDCIWFYGETIDLGIEDYTFEPYNIVLENE</sequence>
<protein>
    <submittedName>
        <fullName evidence="1">Uncharacterized protein</fullName>
    </submittedName>
</protein>
<evidence type="ECO:0000313" key="1">
    <source>
        <dbReference type="EMBL" id="AJT60743.1"/>
    </source>
</evidence>
<reference evidence="1 2" key="1">
    <citation type="journal article" date="2015" name="Genome Announc.">
        <title>Complete Genome Sequence of Citrobacter Phage CVT22 Isolated from the Gut of the Formosan Subterranean Termite, Coptotermes formosanus Shiraki.</title>
        <authorList>
            <person name="Tikhe C.V."/>
            <person name="Martin T.M."/>
            <person name="Gissendanner C.R."/>
            <person name="Husseneder C."/>
        </authorList>
    </citation>
    <scope>NUCLEOTIDE SEQUENCE [LARGE SCALE GENOMIC DNA]</scope>
</reference>
<dbReference type="RefSeq" id="YP_009168422.1">
    <property type="nucleotide sequence ID" value="NC_027988.2"/>
</dbReference>
<dbReference type="Proteomes" id="UP000202282">
    <property type="component" value="Segment"/>
</dbReference>
<dbReference type="KEGG" id="vg:26040365"/>
<name>A0A0R6AS73_9CAUD</name>
<proteinExistence type="predicted"/>
<accession>A0A0R6AS73</accession>
<dbReference type="GeneID" id="26040365"/>
<evidence type="ECO:0000313" key="2">
    <source>
        <dbReference type="Proteomes" id="UP000202282"/>
    </source>
</evidence>
<keyword evidence="2" id="KW-1185">Reference proteome</keyword>
<organism evidence="1 2">
    <name type="scientific">Citrobacter phage CVT22</name>
    <dbReference type="NCBI Taxonomy" id="1622234"/>
    <lineage>
        <taxon>Viruses</taxon>
        <taxon>Duplodnaviria</taxon>
        <taxon>Heunggongvirae</taxon>
        <taxon>Uroviricota</taxon>
        <taxon>Caudoviricetes</taxon>
        <taxon>Zobellviridae</taxon>
        <taxon>Citrovirus</taxon>
        <taxon>Citrovirus coptotermitis</taxon>
    </lineage>
</organism>